<evidence type="ECO:0000256" key="1">
    <source>
        <dbReference type="ARBA" id="ARBA00022801"/>
    </source>
</evidence>
<organism evidence="5 6">
    <name type="scientific">Paramecium pentaurelia</name>
    <dbReference type="NCBI Taxonomy" id="43138"/>
    <lineage>
        <taxon>Eukaryota</taxon>
        <taxon>Sar</taxon>
        <taxon>Alveolata</taxon>
        <taxon>Ciliophora</taxon>
        <taxon>Intramacronucleata</taxon>
        <taxon>Oligohymenophorea</taxon>
        <taxon>Peniculida</taxon>
        <taxon>Parameciidae</taxon>
        <taxon>Paramecium</taxon>
    </lineage>
</organism>
<feature type="active site" description="Proton donor" evidence="2">
    <location>
        <position position="239"/>
    </location>
</feature>
<feature type="active site" description="Nucleophile" evidence="2 3">
    <location>
        <position position="127"/>
    </location>
</feature>
<keyword evidence="4" id="KW-0732">Signal</keyword>
<dbReference type="GO" id="GO:0034722">
    <property type="term" value="F:gamma-glutamyl-peptidase activity"/>
    <property type="evidence" value="ECO:0007669"/>
    <property type="project" value="UniProtKB-UniRule"/>
</dbReference>
<comment type="catalytic activity">
    <reaction evidence="3">
        <text>(6S)-5,6,7,8-tetrahydrofolyl-(gamma-L-Glu)(n) + (n-1) H2O = (6S)-5,6,7,8-tetrahydrofolate + (n-1) L-glutamate</text>
        <dbReference type="Rhea" id="RHEA:56784"/>
        <dbReference type="Rhea" id="RHEA-COMP:14738"/>
        <dbReference type="ChEBI" id="CHEBI:15377"/>
        <dbReference type="ChEBI" id="CHEBI:29985"/>
        <dbReference type="ChEBI" id="CHEBI:57453"/>
        <dbReference type="ChEBI" id="CHEBI:141005"/>
        <dbReference type="EC" id="3.4.19.9"/>
    </reaction>
</comment>
<proteinExistence type="predicted"/>
<feature type="active site" evidence="3">
    <location>
        <position position="239"/>
    </location>
</feature>
<name>A0A8S1RXY0_9CILI</name>
<dbReference type="EMBL" id="CAJJDO010000001">
    <property type="protein sequence ID" value="CAD8132250.1"/>
    <property type="molecule type" value="Genomic_DNA"/>
</dbReference>
<dbReference type="FunFam" id="3.40.50.880:FF:000054">
    <property type="entry name" value="Folate gamma-glutamyl hydrolase"/>
    <property type="match status" value="1"/>
</dbReference>
<dbReference type="EC" id="3.4.19.9" evidence="3"/>
<dbReference type="AlphaFoldDB" id="A0A8S1RXY0"/>
<gene>
    <name evidence="5" type="ORF">PPENT_87.1.T0010517</name>
</gene>
<protein>
    <recommendedName>
        <fullName evidence="3">folate gamma-glutamyl hydrolase</fullName>
        <ecNumber evidence="3">3.4.19.9</ecNumber>
    </recommendedName>
</protein>
<dbReference type="PROSITE" id="PS51273">
    <property type="entry name" value="GATASE_TYPE_1"/>
    <property type="match status" value="1"/>
</dbReference>
<feature type="signal peptide" evidence="4">
    <location>
        <begin position="1"/>
        <end position="18"/>
    </location>
</feature>
<feature type="chain" id="PRO_5035928167" description="folate gamma-glutamyl hydrolase" evidence="4">
    <location>
        <begin position="19"/>
        <end position="312"/>
    </location>
</feature>
<evidence type="ECO:0000313" key="6">
    <source>
        <dbReference type="Proteomes" id="UP000689195"/>
    </source>
</evidence>
<dbReference type="PANTHER" id="PTHR11315">
    <property type="entry name" value="PROTEASE FAMILY C26 GAMMA-GLUTAMYL HYDROLASE"/>
    <property type="match status" value="1"/>
</dbReference>
<dbReference type="GO" id="GO:0046900">
    <property type="term" value="P:tetrahydrofolylpolyglutamate metabolic process"/>
    <property type="evidence" value="ECO:0007669"/>
    <property type="project" value="TreeGrafter"/>
</dbReference>
<evidence type="ECO:0000256" key="3">
    <source>
        <dbReference type="PROSITE-ProRule" id="PRU00607"/>
    </source>
</evidence>
<dbReference type="OrthoDB" id="64220at2759"/>
<dbReference type="InterPro" id="IPR011697">
    <property type="entry name" value="Peptidase_C26"/>
</dbReference>
<dbReference type="PANTHER" id="PTHR11315:SF0">
    <property type="entry name" value="FOLATE GAMMA-GLUTAMYL HYDROLASE"/>
    <property type="match status" value="1"/>
</dbReference>
<evidence type="ECO:0000256" key="4">
    <source>
        <dbReference type="SAM" id="SignalP"/>
    </source>
</evidence>
<evidence type="ECO:0000313" key="5">
    <source>
        <dbReference type="EMBL" id="CAD8132250.1"/>
    </source>
</evidence>
<sequence length="312" mass="35508">MKIIIFLVLLIGINYSLNLNPVIGILTIPSDEDYKEYPSSQYSYFAASYVKYVESSGARVMPIPYEADEATLEKYFSQINGLLLTGGTLALETKSGPSKYLQTVTYLLNKVIKANQSGDTFPLFAICLGHQTLHFILSNKDYDVLSPASGMQRVNKKLIFTDKKSTMFIDLKEQIFKSIETQEQIYFNTAWGVLPNYYQTHSELNNFFNIVAVVEDQKGVVSIAAAEAKQYPIFSFGFHPEKPIFEFKTPSQHQQESIQFGRNLINQFIQIARENNHILKDSNSVIFKYNPIQLDSASFAQIYFFKLGELNI</sequence>
<comment type="caution">
    <text evidence="5">The sequence shown here is derived from an EMBL/GenBank/DDBJ whole genome shotgun (WGS) entry which is preliminary data.</text>
</comment>
<dbReference type="Pfam" id="PF07722">
    <property type="entry name" value="Peptidase_C26"/>
    <property type="match status" value="1"/>
</dbReference>
<dbReference type="Proteomes" id="UP000689195">
    <property type="component" value="Unassembled WGS sequence"/>
</dbReference>
<keyword evidence="1 3" id="KW-0378">Hydrolase</keyword>
<keyword evidence="6" id="KW-1185">Reference proteome</keyword>
<reference evidence="5" key="1">
    <citation type="submission" date="2021-01" db="EMBL/GenBank/DDBJ databases">
        <authorList>
            <consortium name="Genoscope - CEA"/>
            <person name="William W."/>
        </authorList>
    </citation>
    <scope>NUCLEOTIDE SEQUENCE</scope>
</reference>
<dbReference type="GO" id="GO:0005773">
    <property type="term" value="C:vacuole"/>
    <property type="evidence" value="ECO:0007669"/>
    <property type="project" value="TreeGrafter"/>
</dbReference>
<accession>A0A8S1RXY0</accession>
<dbReference type="InterPro" id="IPR015527">
    <property type="entry name" value="Pept_C26_g-glut_hydrolase"/>
</dbReference>
<evidence type="ECO:0000256" key="2">
    <source>
        <dbReference type="PIRSR" id="PIRSR615527-1"/>
    </source>
</evidence>
<dbReference type="PROSITE" id="PS51275">
    <property type="entry name" value="PEPTIDASE_C26_GGH"/>
    <property type="match status" value="1"/>
</dbReference>